<accession>A0A368VP23</accession>
<dbReference type="AlphaFoldDB" id="A0A368VP23"/>
<keyword evidence="3" id="KW-1185">Reference proteome</keyword>
<evidence type="ECO:0000313" key="2">
    <source>
        <dbReference type="EMBL" id="RCW42725.1"/>
    </source>
</evidence>
<gene>
    <name evidence="2" type="ORF">DFP97_115158</name>
</gene>
<dbReference type="PANTHER" id="PTHR12526">
    <property type="entry name" value="GLYCOSYLTRANSFERASE"/>
    <property type="match status" value="1"/>
</dbReference>
<dbReference type="CDD" id="cd03811">
    <property type="entry name" value="GT4_GT28_WabH-like"/>
    <property type="match status" value="1"/>
</dbReference>
<dbReference type="Gene3D" id="3.40.50.2000">
    <property type="entry name" value="Glycogen Phosphorylase B"/>
    <property type="match status" value="2"/>
</dbReference>
<dbReference type="InterPro" id="IPR001296">
    <property type="entry name" value="Glyco_trans_1"/>
</dbReference>
<evidence type="ECO:0000259" key="1">
    <source>
        <dbReference type="PROSITE" id="PS50206"/>
    </source>
</evidence>
<organism evidence="2 3">
    <name type="scientific">Paenibacillus prosopidis</name>
    <dbReference type="NCBI Taxonomy" id="630520"/>
    <lineage>
        <taxon>Bacteria</taxon>
        <taxon>Bacillati</taxon>
        <taxon>Bacillota</taxon>
        <taxon>Bacilli</taxon>
        <taxon>Bacillales</taxon>
        <taxon>Paenibacillaceae</taxon>
        <taxon>Paenibacillus</taxon>
    </lineage>
</organism>
<reference evidence="2 3" key="1">
    <citation type="submission" date="2018-07" db="EMBL/GenBank/DDBJ databases">
        <title>Genomic Encyclopedia of Type Strains, Phase III (KMG-III): the genomes of soil and plant-associated and newly described type strains.</title>
        <authorList>
            <person name="Whitman W."/>
        </authorList>
    </citation>
    <scope>NUCLEOTIDE SEQUENCE [LARGE SCALE GENOMIC DNA]</scope>
    <source>
        <strain evidence="2 3">CECT 7506</strain>
    </source>
</reference>
<comment type="caution">
    <text evidence="2">The sequence shown here is derived from an EMBL/GenBank/DDBJ whole genome shotgun (WGS) entry which is preliminary data.</text>
</comment>
<dbReference type="PROSITE" id="PS50206">
    <property type="entry name" value="RHODANESE_3"/>
    <property type="match status" value="1"/>
</dbReference>
<dbReference type="EMBL" id="QPJD01000015">
    <property type="protein sequence ID" value="RCW42725.1"/>
    <property type="molecule type" value="Genomic_DNA"/>
</dbReference>
<dbReference type="RefSeq" id="WP_114382528.1">
    <property type="nucleotide sequence ID" value="NZ_QPJD01000015.1"/>
</dbReference>
<sequence>MKKDILISVYDMEIGGIERSLINMLEGFDYEKYNVDLLICSHQGDFMKLIPSQVNVLPEISKYTVFRKPLKQCIQEGHYAATLIRILSRNIALVKAKRRKLQEGPGYIQMQLASKYTSYIIPAQKKMYHLTISYAWPHDILANKVKAHKKVAWIHTDYSKLEIDNKLDLAVWNKFDYIASISEACTESFLKQYPSLEKKITLIENITSPAFIKNMAEETLPPGEFDNDAFKIVSVGRLSYVKGFDMAVQALKTLHYKGFSQIKWYVVGYGGYEAELKEIIAQHGMQDSFILLGKKANPYPYIKKCDLYVQPSRYEGKAVTVTEAQILGKPVLITNYPTAPSQVENGVDGIICELSPEGIAKAIKMLYENYELRNSLVNHIKDQDYSNSSELDKLYQIMA</sequence>
<keyword evidence="2" id="KW-0808">Transferase</keyword>
<evidence type="ECO:0000313" key="3">
    <source>
        <dbReference type="Proteomes" id="UP000252415"/>
    </source>
</evidence>
<name>A0A368VP23_9BACL</name>
<proteinExistence type="predicted"/>
<dbReference type="Proteomes" id="UP000252415">
    <property type="component" value="Unassembled WGS sequence"/>
</dbReference>
<protein>
    <submittedName>
        <fullName evidence="2">Glycosyltransferase involved in cell wall biosynthesis</fullName>
    </submittedName>
</protein>
<dbReference type="SUPFAM" id="SSF53756">
    <property type="entry name" value="UDP-Glycosyltransferase/glycogen phosphorylase"/>
    <property type="match status" value="1"/>
</dbReference>
<dbReference type="OrthoDB" id="9813638at2"/>
<feature type="domain" description="Rhodanese" evidence="1">
    <location>
        <begin position="247"/>
        <end position="281"/>
    </location>
</feature>
<dbReference type="GO" id="GO:0016757">
    <property type="term" value="F:glycosyltransferase activity"/>
    <property type="evidence" value="ECO:0007669"/>
    <property type="project" value="InterPro"/>
</dbReference>
<dbReference type="Pfam" id="PF00534">
    <property type="entry name" value="Glycos_transf_1"/>
    <property type="match status" value="1"/>
</dbReference>
<dbReference type="InterPro" id="IPR001763">
    <property type="entry name" value="Rhodanese-like_dom"/>
</dbReference>